<gene>
    <name evidence="1" type="ORF">F2Q69_00026834</name>
</gene>
<evidence type="ECO:0000313" key="2">
    <source>
        <dbReference type="Proteomes" id="UP000712600"/>
    </source>
</evidence>
<reference evidence="1" key="1">
    <citation type="submission" date="2019-12" db="EMBL/GenBank/DDBJ databases">
        <title>Genome sequencing and annotation of Brassica cretica.</title>
        <authorList>
            <person name="Studholme D.J."/>
            <person name="Sarris P."/>
        </authorList>
    </citation>
    <scope>NUCLEOTIDE SEQUENCE</scope>
    <source>
        <strain evidence="1">PFS-109/04</strain>
        <tissue evidence="1">Leaf</tissue>
    </source>
</reference>
<proteinExistence type="predicted"/>
<dbReference type="EMBL" id="QGKX02000088">
    <property type="protein sequence ID" value="KAF3583518.1"/>
    <property type="molecule type" value="Genomic_DNA"/>
</dbReference>
<accession>A0A8S9RSX5</accession>
<name>A0A8S9RSX5_BRACR</name>
<dbReference type="Proteomes" id="UP000712600">
    <property type="component" value="Unassembled WGS sequence"/>
</dbReference>
<comment type="caution">
    <text evidence="1">The sequence shown here is derived from an EMBL/GenBank/DDBJ whole genome shotgun (WGS) entry which is preliminary data.</text>
</comment>
<sequence>MESLYQWNRVIQAVVTGSQEKGLMFLMRYCVQVVVYAIWHERNVRRVGESSQPAACLSVRLDKMVRNRITSLRRKPGRKHEKTMIIWIALDPFPLLPIPSLPPPDLSDRVVVSPSKRFPHTSNSLCSDTRPVSIDGVVVASIDVGLLMAFDGIRLVSIDAASD</sequence>
<evidence type="ECO:0000313" key="1">
    <source>
        <dbReference type="EMBL" id="KAF3583518.1"/>
    </source>
</evidence>
<dbReference type="AlphaFoldDB" id="A0A8S9RSX5"/>
<organism evidence="1 2">
    <name type="scientific">Brassica cretica</name>
    <name type="common">Mustard</name>
    <dbReference type="NCBI Taxonomy" id="69181"/>
    <lineage>
        <taxon>Eukaryota</taxon>
        <taxon>Viridiplantae</taxon>
        <taxon>Streptophyta</taxon>
        <taxon>Embryophyta</taxon>
        <taxon>Tracheophyta</taxon>
        <taxon>Spermatophyta</taxon>
        <taxon>Magnoliopsida</taxon>
        <taxon>eudicotyledons</taxon>
        <taxon>Gunneridae</taxon>
        <taxon>Pentapetalae</taxon>
        <taxon>rosids</taxon>
        <taxon>malvids</taxon>
        <taxon>Brassicales</taxon>
        <taxon>Brassicaceae</taxon>
        <taxon>Brassiceae</taxon>
        <taxon>Brassica</taxon>
    </lineage>
</organism>
<protein>
    <submittedName>
        <fullName evidence="1">Uncharacterized protein</fullName>
    </submittedName>
</protein>